<keyword evidence="6 11" id="KW-0031">Aminopeptidase</keyword>
<evidence type="ECO:0000256" key="6">
    <source>
        <dbReference type="ARBA" id="ARBA00022438"/>
    </source>
</evidence>
<dbReference type="STRING" id="1300342.I596_3137"/>
<reference evidence="15 16" key="1">
    <citation type="submission" date="2016-04" db="EMBL/GenBank/DDBJ databases">
        <title>Complete genome sequence of Dokdonella koreensis DS-123T.</title>
        <authorList>
            <person name="Kim J.F."/>
            <person name="Lee H."/>
            <person name="Kwak M.-J."/>
        </authorList>
    </citation>
    <scope>NUCLEOTIDE SEQUENCE [LARGE SCALE GENOMIC DNA]</scope>
    <source>
        <strain evidence="15 16">DS-123</strain>
    </source>
</reference>
<proteinExistence type="inferred from homology"/>
<evidence type="ECO:0000256" key="13">
    <source>
        <dbReference type="RuleBase" id="RU003421"/>
    </source>
</evidence>
<dbReference type="InterPro" id="IPR005944">
    <property type="entry name" value="Pro_iminopeptidase"/>
</dbReference>
<evidence type="ECO:0000256" key="12">
    <source>
        <dbReference type="PIRSR" id="PIRSR006431-1"/>
    </source>
</evidence>
<keyword evidence="9 11" id="KW-0378">Hydrolase</keyword>
<dbReference type="InterPro" id="IPR000073">
    <property type="entry name" value="AB_hydrolase_1"/>
</dbReference>
<dbReference type="OrthoDB" id="9796770at2"/>
<protein>
    <recommendedName>
        <fullName evidence="5 11">Proline iminopeptidase</fullName>
        <shortName evidence="11">PIP</shortName>
        <ecNumber evidence="4 11">3.4.11.5</ecNumber>
    </recommendedName>
    <alternativeName>
        <fullName evidence="10 11">Prolyl aminopeptidase</fullName>
    </alternativeName>
</protein>
<feature type="active site" description="Nucleophile" evidence="12">
    <location>
        <position position="108"/>
    </location>
</feature>
<dbReference type="EMBL" id="CP015249">
    <property type="protein sequence ID" value="ANB19127.1"/>
    <property type="molecule type" value="Genomic_DNA"/>
</dbReference>
<evidence type="ECO:0000256" key="5">
    <source>
        <dbReference type="ARBA" id="ARBA00021843"/>
    </source>
</evidence>
<evidence type="ECO:0000256" key="7">
    <source>
        <dbReference type="ARBA" id="ARBA00022490"/>
    </source>
</evidence>
<feature type="active site" description="Proton donor" evidence="12">
    <location>
        <position position="291"/>
    </location>
</feature>
<dbReference type="PIRSF" id="PIRSF006431">
    <property type="entry name" value="Pept_S33"/>
    <property type="match status" value="1"/>
</dbReference>
<dbReference type="NCBIfam" id="TIGR01249">
    <property type="entry name" value="pro_imino_pep_1"/>
    <property type="match status" value="1"/>
</dbReference>
<dbReference type="InterPro" id="IPR029058">
    <property type="entry name" value="AB_hydrolase_fold"/>
</dbReference>
<dbReference type="EC" id="3.4.11.5" evidence="4 11"/>
<evidence type="ECO:0000256" key="9">
    <source>
        <dbReference type="ARBA" id="ARBA00022801"/>
    </source>
</evidence>
<dbReference type="KEGG" id="dko:I596_3137"/>
<sequence>MLHAAIDPFDQGLLATGDGHTLHYEQVGRVDGVPAVFLHGGPGSGCSPRQRRFFDPQRYRAVLFDQRGCGRSTPRGDTRHNTTAHLVEDIERLREHLGIDRWLVVGGSWGSALALAYAGHHRERVAGLLLRGVFLTGRADTDWFFHGVRALAPDDWERFAAHFPRRHRRNLLDACARVFARGDADAVVRTAYAWSLYEHRLLDPAAPQAGPALSADLLATLVDRYRVQIHYLARRCFLGERTLLGHAAGLHGIPMAIVHGREDRVCRPLAAWRLHRSVAGSRLALVAGGGHDPFAPAMATAFVGALDAFAGTGDFSGWMPA</sequence>
<dbReference type="AlphaFoldDB" id="A0A160DWU3"/>
<dbReference type="PRINTS" id="PR00793">
    <property type="entry name" value="PROAMNOPTASE"/>
</dbReference>
<gene>
    <name evidence="15" type="ORF">I596_3137</name>
</gene>
<keyword evidence="16" id="KW-1185">Reference proteome</keyword>
<dbReference type="PANTHER" id="PTHR43722">
    <property type="entry name" value="PROLINE IMINOPEPTIDASE"/>
    <property type="match status" value="1"/>
</dbReference>
<dbReference type="Gene3D" id="3.40.50.1820">
    <property type="entry name" value="alpha/beta hydrolase"/>
    <property type="match status" value="1"/>
</dbReference>
<dbReference type="InterPro" id="IPR002410">
    <property type="entry name" value="Peptidase_S33"/>
</dbReference>
<dbReference type="PANTHER" id="PTHR43722:SF1">
    <property type="entry name" value="PROLINE IMINOPEPTIDASE"/>
    <property type="match status" value="1"/>
</dbReference>
<comment type="subcellular location">
    <subcellularLocation>
        <location evidence="2 11">Cytoplasm</location>
    </subcellularLocation>
</comment>
<evidence type="ECO:0000313" key="15">
    <source>
        <dbReference type="EMBL" id="ANB19127.1"/>
    </source>
</evidence>
<dbReference type="Pfam" id="PF00561">
    <property type="entry name" value="Abhydrolase_1"/>
    <property type="match status" value="1"/>
</dbReference>
<evidence type="ECO:0000256" key="11">
    <source>
        <dbReference type="PIRNR" id="PIRNR006431"/>
    </source>
</evidence>
<comment type="similarity">
    <text evidence="3 11 13">Belongs to the peptidase S33 family.</text>
</comment>
<evidence type="ECO:0000256" key="4">
    <source>
        <dbReference type="ARBA" id="ARBA00012568"/>
    </source>
</evidence>
<dbReference type="Proteomes" id="UP000076830">
    <property type="component" value="Chromosome"/>
</dbReference>
<name>A0A160DWU3_9GAMM</name>
<keyword evidence="7 11" id="KW-0963">Cytoplasm</keyword>
<dbReference type="GO" id="GO:0006508">
    <property type="term" value="P:proteolysis"/>
    <property type="evidence" value="ECO:0007669"/>
    <property type="project" value="UniProtKB-KW"/>
</dbReference>
<dbReference type="GO" id="GO:0004177">
    <property type="term" value="F:aminopeptidase activity"/>
    <property type="evidence" value="ECO:0007669"/>
    <property type="project" value="UniProtKB-UniRule"/>
</dbReference>
<dbReference type="RefSeq" id="WP_067649540.1">
    <property type="nucleotide sequence ID" value="NZ_CP015249.1"/>
</dbReference>
<keyword evidence="8 11" id="KW-0645">Protease</keyword>
<evidence type="ECO:0000259" key="14">
    <source>
        <dbReference type="Pfam" id="PF00561"/>
    </source>
</evidence>
<evidence type="ECO:0000256" key="1">
    <source>
        <dbReference type="ARBA" id="ARBA00001585"/>
    </source>
</evidence>
<organism evidence="15 16">
    <name type="scientific">Dokdonella koreensis DS-123</name>
    <dbReference type="NCBI Taxonomy" id="1300342"/>
    <lineage>
        <taxon>Bacteria</taxon>
        <taxon>Pseudomonadati</taxon>
        <taxon>Pseudomonadota</taxon>
        <taxon>Gammaproteobacteria</taxon>
        <taxon>Lysobacterales</taxon>
        <taxon>Rhodanobacteraceae</taxon>
        <taxon>Dokdonella</taxon>
    </lineage>
</organism>
<evidence type="ECO:0000256" key="8">
    <source>
        <dbReference type="ARBA" id="ARBA00022670"/>
    </source>
</evidence>
<evidence type="ECO:0000256" key="10">
    <source>
        <dbReference type="ARBA" id="ARBA00029605"/>
    </source>
</evidence>
<dbReference type="PRINTS" id="PR00111">
    <property type="entry name" value="ABHYDROLASE"/>
</dbReference>
<evidence type="ECO:0000313" key="16">
    <source>
        <dbReference type="Proteomes" id="UP000076830"/>
    </source>
</evidence>
<evidence type="ECO:0000256" key="3">
    <source>
        <dbReference type="ARBA" id="ARBA00010088"/>
    </source>
</evidence>
<feature type="domain" description="AB hydrolase-1" evidence="14">
    <location>
        <begin position="36"/>
        <end position="294"/>
    </location>
</feature>
<comment type="catalytic activity">
    <reaction evidence="1 11 13">
        <text>Release of N-terminal proline from a peptide.</text>
        <dbReference type="EC" id="3.4.11.5"/>
    </reaction>
</comment>
<feature type="active site" evidence="12">
    <location>
        <position position="263"/>
    </location>
</feature>
<dbReference type="PATRIC" id="fig|1300342.3.peg.3065"/>
<evidence type="ECO:0000256" key="2">
    <source>
        <dbReference type="ARBA" id="ARBA00004496"/>
    </source>
</evidence>
<accession>A0A160DWU3</accession>
<dbReference type="SUPFAM" id="SSF53474">
    <property type="entry name" value="alpha/beta-Hydrolases"/>
    <property type="match status" value="1"/>
</dbReference>
<dbReference type="GO" id="GO:0005737">
    <property type="term" value="C:cytoplasm"/>
    <property type="evidence" value="ECO:0007669"/>
    <property type="project" value="UniProtKB-SubCell"/>
</dbReference>